<accession>R0LTI8</accession>
<dbReference type="AlphaFoldDB" id="R0LTI8"/>
<sequence>MACAKRYNVGCTKRVGLFHPDRSKLQKPGGPPHGRRRTCKVPTLSKDTKKQLNHSQEDSSRCSDNSSYEEPLSPISASSSTSRRRQGDRDLELRDMELPDMHMRDLAGIGHRFLPSEPSKWNVEDVYEFIRSLPGEEQGSLLEPKMKLGPEGSQLPASLPRCWQAPKSQCLGVHLGCRPPNRVHPKQGGLELVSLEPVAMVRSPWSWWLR</sequence>
<dbReference type="EMBL" id="KB742716">
    <property type="protein sequence ID" value="EOB05085.1"/>
    <property type="molecule type" value="Genomic_DNA"/>
</dbReference>
<dbReference type="Proteomes" id="UP000296049">
    <property type="component" value="Unassembled WGS sequence"/>
</dbReference>
<feature type="compositionally biased region" description="Basic and acidic residues" evidence="1">
    <location>
        <begin position="46"/>
        <end position="61"/>
    </location>
</feature>
<organism evidence="2 3">
    <name type="scientific">Anas platyrhynchos</name>
    <name type="common">Mallard</name>
    <name type="synonym">Anas boschas</name>
    <dbReference type="NCBI Taxonomy" id="8839"/>
    <lineage>
        <taxon>Eukaryota</taxon>
        <taxon>Metazoa</taxon>
        <taxon>Chordata</taxon>
        <taxon>Craniata</taxon>
        <taxon>Vertebrata</taxon>
        <taxon>Euteleostomi</taxon>
        <taxon>Archelosauria</taxon>
        <taxon>Archosauria</taxon>
        <taxon>Dinosauria</taxon>
        <taxon>Saurischia</taxon>
        <taxon>Theropoda</taxon>
        <taxon>Coelurosauria</taxon>
        <taxon>Aves</taxon>
        <taxon>Neognathae</taxon>
        <taxon>Galloanserae</taxon>
        <taxon>Anseriformes</taxon>
        <taxon>Anatidae</taxon>
        <taxon>Anatinae</taxon>
        <taxon>Anas</taxon>
    </lineage>
</organism>
<proteinExistence type="predicted"/>
<name>R0LTI8_ANAPL</name>
<feature type="region of interest" description="Disordered" evidence="1">
    <location>
        <begin position="18"/>
        <end position="96"/>
    </location>
</feature>
<evidence type="ECO:0000313" key="2">
    <source>
        <dbReference type="EMBL" id="EOB05085.1"/>
    </source>
</evidence>
<reference evidence="3" key="1">
    <citation type="journal article" date="2013" name="Nat. Genet.">
        <title>The duck genome and transcriptome provide insight into an avian influenza virus reservoir species.</title>
        <authorList>
            <person name="Huang Y."/>
            <person name="Li Y."/>
            <person name="Burt D.W."/>
            <person name="Chen H."/>
            <person name="Zhang Y."/>
            <person name="Qian W."/>
            <person name="Kim H."/>
            <person name="Gan S."/>
            <person name="Zhao Y."/>
            <person name="Li J."/>
            <person name="Yi K."/>
            <person name="Feng H."/>
            <person name="Zhu P."/>
            <person name="Li B."/>
            <person name="Liu Q."/>
            <person name="Fairley S."/>
            <person name="Magor K.E."/>
            <person name="Du Z."/>
            <person name="Hu X."/>
            <person name="Goodman L."/>
            <person name="Tafer H."/>
            <person name="Vignal A."/>
            <person name="Lee T."/>
            <person name="Kim K.W."/>
            <person name="Sheng Z."/>
            <person name="An Y."/>
            <person name="Searle S."/>
            <person name="Herrero J."/>
            <person name="Groenen M.A."/>
            <person name="Crooijmans R.P."/>
            <person name="Faraut T."/>
            <person name="Cai Q."/>
            <person name="Webster R.G."/>
            <person name="Aldridge J.R."/>
            <person name="Warren W.C."/>
            <person name="Bartschat S."/>
            <person name="Kehr S."/>
            <person name="Marz M."/>
            <person name="Stadler P.F."/>
            <person name="Smith J."/>
            <person name="Kraus R.H."/>
            <person name="Zhao Y."/>
            <person name="Ren L."/>
            <person name="Fei J."/>
            <person name="Morisson M."/>
            <person name="Kaiser P."/>
            <person name="Griffin D.K."/>
            <person name="Rao M."/>
            <person name="Pitel F."/>
            <person name="Wang J."/>
            <person name="Li N."/>
        </authorList>
    </citation>
    <scope>NUCLEOTIDE SEQUENCE [LARGE SCALE GENOMIC DNA]</scope>
</reference>
<evidence type="ECO:0000256" key="1">
    <source>
        <dbReference type="SAM" id="MobiDB-lite"/>
    </source>
</evidence>
<gene>
    <name evidence="2" type="ORF">Anapl_10227</name>
</gene>
<feature type="compositionally biased region" description="Basic and acidic residues" evidence="1">
    <location>
        <begin position="85"/>
        <end position="96"/>
    </location>
</feature>
<dbReference type="Pfam" id="PF16616">
    <property type="entry name" value="PHC2_SAM_assoc"/>
    <property type="match status" value="1"/>
</dbReference>
<evidence type="ECO:0000313" key="3">
    <source>
        <dbReference type="Proteomes" id="UP000296049"/>
    </source>
</evidence>
<keyword evidence="3" id="KW-1185">Reference proteome</keyword>
<protein>
    <submittedName>
        <fullName evidence="2">Polyhomeotic-like protein 2</fullName>
    </submittedName>
</protein>